<dbReference type="SUPFAM" id="SSF53822">
    <property type="entry name" value="Periplasmic binding protein-like I"/>
    <property type="match status" value="1"/>
</dbReference>
<evidence type="ECO:0000256" key="3">
    <source>
        <dbReference type="ARBA" id="ARBA00023163"/>
    </source>
</evidence>
<keyword evidence="3" id="KW-0804">Transcription</keyword>
<dbReference type="SMART" id="SM00354">
    <property type="entry name" value="HTH_LACI"/>
    <property type="match status" value="1"/>
</dbReference>
<dbReference type="GO" id="GO:0000976">
    <property type="term" value="F:transcription cis-regulatory region binding"/>
    <property type="evidence" value="ECO:0007669"/>
    <property type="project" value="TreeGrafter"/>
</dbReference>
<dbReference type="Pfam" id="PF00356">
    <property type="entry name" value="LacI"/>
    <property type="match status" value="1"/>
</dbReference>
<sequence>MDVKPKLSDVAKFAGVSLATADRVINKRSGVRDATRQKVMDAVAKLGYEPDPVAARLARSRKQIIAIVVPGDGDRLTKSIEHYWHLIQKKSVHARVQLRMAIYDMNRQETMLEELEKVCQEVDGILLSAPNTEHTRQAVRNITEKGVPIFSIFSRLSDGYANRYIGYDHYKIGRTATHLLKVLTNGKTGKILTYSTFLQMMAYKDRLEGQQSYLNEHDWSCELVQVPVHQDSTDQIKVLADYIDNNEDVVALTCLGHETTDLIDHLSKRPTRYEHLKIVSVVIDMERRIVDALLGGEIDAILYLDAKEVARVGISALIEDLEKNCYQNGFADLASKILDFNIFVKENLPHWALCLPEER</sequence>
<gene>
    <name evidence="5" type="ORF">SAMN06265368_0793</name>
</gene>
<dbReference type="InterPro" id="IPR025997">
    <property type="entry name" value="SBP_2_dom"/>
</dbReference>
<dbReference type="SUPFAM" id="SSF47413">
    <property type="entry name" value="lambda repressor-like DNA-binding domains"/>
    <property type="match status" value="1"/>
</dbReference>
<dbReference type="Gene3D" id="1.10.260.40">
    <property type="entry name" value="lambda repressor-like DNA-binding domains"/>
    <property type="match status" value="1"/>
</dbReference>
<dbReference type="CDD" id="cd01392">
    <property type="entry name" value="HTH_LacI"/>
    <property type="match status" value="1"/>
</dbReference>
<protein>
    <submittedName>
        <fullName evidence="5">Transcriptional regulator, LacI family</fullName>
    </submittedName>
</protein>
<dbReference type="PROSITE" id="PS50932">
    <property type="entry name" value="HTH_LACI_2"/>
    <property type="match status" value="1"/>
</dbReference>
<dbReference type="PROSITE" id="PS00356">
    <property type="entry name" value="HTH_LACI_1"/>
    <property type="match status" value="1"/>
</dbReference>
<keyword evidence="6" id="KW-1185">Reference proteome</keyword>
<reference evidence="5 6" key="1">
    <citation type="submission" date="2017-09" db="EMBL/GenBank/DDBJ databases">
        <authorList>
            <person name="Ehlers B."/>
            <person name="Leendertz F.H."/>
        </authorList>
    </citation>
    <scope>NUCLEOTIDE SEQUENCE [LARGE SCALE GENOMIC DNA]</scope>
    <source>
        <strain evidence="5 6">DSM 18289</strain>
    </source>
</reference>
<feature type="domain" description="HTH lacI-type" evidence="4">
    <location>
        <begin position="5"/>
        <end position="59"/>
    </location>
</feature>
<dbReference type="InterPro" id="IPR000843">
    <property type="entry name" value="HTH_LacI"/>
</dbReference>
<evidence type="ECO:0000313" key="6">
    <source>
        <dbReference type="Proteomes" id="UP000219439"/>
    </source>
</evidence>
<accession>A0A285NHC4</accession>
<dbReference type="InterPro" id="IPR028082">
    <property type="entry name" value="Peripla_BP_I"/>
</dbReference>
<dbReference type="Gene3D" id="3.40.50.2300">
    <property type="match status" value="2"/>
</dbReference>
<dbReference type="Proteomes" id="UP000219439">
    <property type="component" value="Unassembled WGS sequence"/>
</dbReference>
<dbReference type="PANTHER" id="PTHR30146">
    <property type="entry name" value="LACI-RELATED TRANSCRIPTIONAL REPRESSOR"/>
    <property type="match status" value="1"/>
</dbReference>
<organism evidence="5 6">
    <name type="scientific">Cohaesibacter gelatinilyticus</name>
    <dbReference type="NCBI Taxonomy" id="372072"/>
    <lineage>
        <taxon>Bacteria</taxon>
        <taxon>Pseudomonadati</taxon>
        <taxon>Pseudomonadota</taxon>
        <taxon>Alphaproteobacteria</taxon>
        <taxon>Hyphomicrobiales</taxon>
        <taxon>Cohaesibacteraceae</taxon>
    </lineage>
</organism>
<keyword evidence="1" id="KW-0805">Transcription regulation</keyword>
<evidence type="ECO:0000313" key="5">
    <source>
        <dbReference type="EMBL" id="SNZ07276.1"/>
    </source>
</evidence>
<dbReference type="Pfam" id="PF13407">
    <property type="entry name" value="Peripla_BP_4"/>
    <property type="match status" value="1"/>
</dbReference>
<evidence type="ECO:0000259" key="4">
    <source>
        <dbReference type="PROSITE" id="PS50932"/>
    </source>
</evidence>
<proteinExistence type="predicted"/>
<keyword evidence="2" id="KW-0238">DNA-binding</keyword>
<dbReference type="AlphaFoldDB" id="A0A285NHC4"/>
<dbReference type="GO" id="GO:0003700">
    <property type="term" value="F:DNA-binding transcription factor activity"/>
    <property type="evidence" value="ECO:0007669"/>
    <property type="project" value="TreeGrafter"/>
</dbReference>
<name>A0A285NHC4_9HYPH</name>
<dbReference type="EMBL" id="OBEL01000001">
    <property type="protein sequence ID" value="SNZ07276.1"/>
    <property type="molecule type" value="Genomic_DNA"/>
</dbReference>
<dbReference type="PANTHER" id="PTHR30146:SF152">
    <property type="entry name" value="TRANSCRIPTIONAL REGULATORY PROTEIN"/>
    <property type="match status" value="1"/>
</dbReference>
<dbReference type="OrthoDB" id="9805774at2"/>
<dbReference type="InterPro" id="IPR010982">
    <property type="entry name" value="Lambda_DNA-bd_dom_sf"/>
</dbReference>
<evidence type="ECO:0000256" key="2">
    <source>
        <dbReference type="ARBA" id="ARBA00023125"/>
    </source>
</evidence>
<evidence type="ECO:0000256" key="1">
    <source>
        <dbReference type="ARBA" id="ARBA00023015"/>
    </source>
</evidence>